<evidence type="ECO:0000313" key="4">
    <source>
        <dbReference type="Proteomes" id="UP001642260"/>
    </source>
</evidence>
<feature type="domain" description="Protein kinase" evidence="2">
    <location>
        <begin position="48"/>
        <end position="312"/>
    </location>
</feature>
<keyword evidence="4" id="KW-1185">Reference proteome</keyword>
<dbReference type="InterPro" id="IPR001245">
    <property type="entry name" value="Ser-Thr/Tyr_kinase_cat_dom"/>
</dbReference>
<name>A0ABC8JZL1_ERUVS</name>
<dbReference type="PANTHER" id="PTHR44329:SF84">
    <property type="entry name" value="PROTEIN KINASE LIKE PROTEIN"/>
    <property type="match status" value="1"/>
</dbReference>
<dbReference type="InterPro" id="IPR008266">
    <property type="entry name" value="Tyr_kinase_AS"/>
</dbReference>
<dbReference type="Gene3D" id="1.10.510.10">
    <property type="entry name" value="Transferase(Phosphotransferase) domain 1"/>
    <property type="match status" value="1"/>
</dbReference>
<keyword evidence="1" id="KW-0547">Nucleotide-binding</keyword>
<dbReference type="PROSITE" id="PS00109">
    <property type="entry name" value="PROTEIN_KINASE_TYR"/>
    <property type="match status" value="1"/>
</dbReference>
<proteinExistence type="predicted"/>
<evidence type="ECO:0000256" key="1">
    <source>
        <dbReference type="PROSITE-ProRule" id="PRU10141"/>
    </source>
</evidence>
<sequence length="408" mass="46098">MAIDSVMSLYPSNPFLMSSSFASEDSEIDDNQFNFTISDELLIDPKDVEISDIIGRGRNSFVCKGLYKNQVPVAVKLGPTIRTSAGSKHYKEMFQNEVIFLSKIKHDNIVKFVGAIIEPVLVIVTELLEGGSLKNLLWGSLPKTLDLKMSLSYALDIARAMECLHSNGFIYRDLRPKNVLLTSDLTHAKLSDFGLTREETTGCMTTKAGTYRWMAPEVFFCVYLQVINRERYDHKVDVYSFAIVLWELLTKKLPFSGLFDINVAYLVVSKNKRPSLCDIPDDVASILESCWAKDPKARPEFKEITVLLSNLLTTLCSDNNCGFGEQSDLESVCSDNSSNRTMINHPALNEEDYDGDDDMEDECSTSTLIQMRNSQETKPMKKMGEVKKRVMKLISPFFKMFKHCLSKP</sequence>
<dbReference type="InterPro" id="IPR017441">
    <property type="entry name" value="Protein_kinase_ATP_BS"/>
</dbReference>
<dbReference type="PANTHER" id="PTHR44329">
    <property type="entry name" value="SERINE/THREONINE-PROTEIN KINASE TNNI3K-RELATED"/>
    <property type="match status" value="1"/>
</dbReference>
<dbReference type="CDD" id="cd13999">
    <property type="entry name" value="STKc_MAP3K-like"/>
    <property type="match status" value="1"/>
</dbReference>
<reference evidence="3 4" key="1">
    <citation type="submission" date="2022-03" db="EMBL/GenBank/DDBJ databases">
        <authorList>
            <person name="Macdonald S."/>
            <person name="Ahmed S."/>
            <person name="Newling K."/>
        </authorList>
    </citation>
    <scope>NUCLEOTIDE SEQUENCE [LARGE SCALE GENOMIC DNA]</scope>
</reference>
<keyword evidence="1" id="KW-0067">ATP-binding</keyword>
<dbReference type="InterPro" id="IPR000719">
    <property type="entry name" value="Prot_kinase_dom"/>
</dbReference>
<dbReference type="PROSITE" id="PS50011">
    <property type="entry name" value="PROTEIN_KINASE_DOM"/>
    <property type="match status" value="1"/>
</dbReference>
<gene>
    <name evidence="3" type="ORF">ERUC_LOCUS14386</name>
</gene>
<comment type="caution">
    <text evidence="3">The sequence shown here is derived from an EMBL/GenBank/DDBJ whole genome shotgun (WGS) entry which is preliminary data.</text>
</comment>
<evidence type="ECO:0000313" key="3">
    <source>
        <dbReference type="EMBL" id="CAH8337369.1"/>
    </source>
</evidence>
<dbReference type="AlphaFoldDB" id="A0ABC8JZL1"/>
<dbReference type="PRINTS" id="PR00109">
    <property type="entry name" value="TYRKINASE"/>
</dbReference>
<protein>
    <recommendedName>
        <fullName evidence="2">Protein kinase domain-containing protein</fullName>
    </recommendedName>
</protein>
<dbReference type="GO" id="GO:0005524">
    <property type="term" value="F:ATP binding"/>
    <property type="evidence" value="ECO:0007669"/>
    <property type="project" value="UniProtKB-UniRule"/>
</dbReference>
<dbReference type="Proteomes" id="UP001642260">
    <property type="component" value="Unassembled WGS sequence"/>
</dbReference>
<feature type="binding site" evidence="1">
    <location>
        <position position="76"/>
    </location>
    <ligand>
        <name>ATP</name>
        <dbReference type="ChEBI" id="CHEBI:30616"/>
    </ligand>
</feature>
<dbReference type="EMBL" id="CAKOAT010134821">
    <property type="protein sequence ID" value="CAH8337369.1"/>
    <property type="molecule type" value="Genomic_DNA"/>
</dbReference>
<dbReference type="InterPro" id="IPR011009">
    <property type="entry name" value="Kinase-like_dom_sf"/>
</dbReference>
<accession>A0ABC8JZL1</accession>
<dbReference type="InterPro" id="IPR051681">
    <property type="entry name" value="Ser/Thr_Kinases-Pseudokinases"/>
</dbReference>
<organism evidence="3 4">
    <name type="scientific">Eruca vesicaria subsp. sativa</name>
    <name type="common">Garden rocket</name>
    <name type="synonym">Eruca sativa</name>
    <dbReference type="NCBI Taxonomy" id="29727"/>
    <lineage>
        <taxon>Eukaryota</taxon>
        <taxon>Viridiplantae</taxon>
        <taxon>Streptophyta</taxon>
        <taxon>Embryophyta</taxon>
        <taxon>Tracheophyta</taxon>
        <taxon>Spermatophyta</taxon>
        <taxon>Magnoliopsida</taxon>
        <taxon>eudicotyledons</taxon>
        <taxon>Gunneridae</taxon>
        <taxon>Pentapetalae</taxon>
        <taxon>rosids</taxon>
        <taxon>malvids</taxon>
        <taxon>Brassicales</taxon>
        <taxon>Brassicaceae</taxon>
        <taxon>Brassiceae</taxon>
        <taxon>Eruca</taxon>
    </lineage>
</organism>
<dbReference type="PROSITE" id="PS00107">
    <property type="entry name" value="PROTEIN_KINASE_ATP"/>
    <property type="match status" value="1"/>
</dbReference>
<evidence type="ECO:0000259" key="2">
    <source>
        <dbReference type="PROSITE" id="PS50011"/>
    </source>
</evidence>
<dbReference type="SUPFAM" id="SSF56112">
    <property type="entry name" value="Protein kinase-like (PK-like)"/>
    <property type="match status" value="1"/>
</dbReference>
<dbReference type="Pfam" id="PF07714">
    <property type="entry name" value="PK_Tyr_Ser-Thr"/>
    <property type="match status" value="1"/>
</dbReference>